<evidence type="ECO:0000256" key="3">
    <source>
        <dbReference type="ARBA" id="ARBA00022679"/>
    </source>
</evidence>
<dbReference type="InterPro" id="IPR017441">
    <property type="entry name" value="Protein_kinase_ATP_BS"/>
</dbReference>
<keyword evidence="6 7" id="KW-0067">ATP-binding</keyword>
<keyword evidence="4 7" id="KW-0547">Nucleotide-binding</keyword>
<dbReference type="InterPro" id="IPR015943">
    <property type="entry name" value="WD40/YVTN_repeat-like_dom_sf"/>
</dbReference>
<evidence type="ECO:0000259" key="9">
    <source>
        <dbReference type="PROSITE" id="PS50011"/>
    </source>
</evidence>
<dbReference type="GO" id="GO:0004674">
    <property type="term" value="F:protein serine/threonine kinase activity"/>
    <property type="evidence" value="ECO:0007669"/>
    <property type="project" value="UniProtKB-KW"/>
</dbReference>
<keyword evidence="8" id="KW-0812">Transmembrane</keyword>
<evidence type="ECO:0000313" key="11">
    <source>
        <dbReference type="Proteomes" id="UP000326354"/>
    </source>
</evidence>
<organism evidence="10 11">
    <name type="scientific">Uabimicrobium amorphum</name>
    <dbReference type="NCBI Taxonomy" id="2596890"/>
    <lineage>
        <taxon>Bacteria</taxon>
        <taxon>Pseudomonadati</taxon>
        <taxon>Planctomycetota</taxon>
        <taxon>Candidatus Uabimicrobiia</taxon>
        <taxon>Candidatus Uabimicrobiales</taxon>
        <taxon>Candidatus Uabimicrobiaceae</taxon>
        <taxon>Candidatus Uabimicrobium</taxon>
    </lineage>
</organism>
<feature type="transmembrane region" description="Helical" evidence="8">
    <location>
        <begin position="362"/>
        <end position="383"/>
    </location>
</feature>
<dbReference type="InterPro" id="IPR008271">
    <property type="entry name" value="Ser/Thr_kinase_AS"/>
</dbReference>
<gene>
    <name evidence="10" type="ORF">UABAM_05793</name>
</gene>
<dbReference type="Pfam" id="PF00069">
    <property type="entry name" value="Pkinase"/>
    <property type="match status" value="1"/>
</dbReference>
<evidence type="ECO:0000313" key="10">
    <source>
        <dbReference type="EMBL" id="BBM87384.1"/>
    </source>
</evidence>
<dbReference type="PANTHER" id="PTHR43289">
    <property type="entry name" value="MITOGEN-ACTIVATED PROTEIN KINASE KINASE KINASE 20-RELATED"/>
    <property type="match status" value="1"/>
</dbReference>
<feature type="domain" description="Protein kinase" evidence="9">
    <location>
        <begin position="80"/>
        <end position="337"/>
    </location>
</feature>
<evidence type="ECO:0000256" key="7">
    <source>
        <dbReference type="PROSITE-ProRule" id="PRU10141"/>
    </source>
</evidence>
<protein>
    <recommendedName>
        <fullName evidence="1">non-specific serine/threonine protein kinase</fullName>
        <ecNumber evidence="1">2.7.11.1</ecNumber>
    </recommendedName>
</protein>
<evidence type="ECO:0000256" key="8">
    <source>
        <dbReference type="SAM" id="Phobius"/>
    </source>
</evidence>
<keyword evidence="5 10" id="KW-0418">Kinase</keyword>
<reference evidence="10 11" key="1">
    <citation type="submission" date="2019-08" db="EMBL/GenBank/DDBJ databases">
        <title>Complete genome sequence of Candidatus Uab amorphum.</title>
        <authorList>
            <person name="Shiratori T."/>
            <person name="Suzuki S."/>
            <person name="Kakizawa Y."/>
            <person name="Ishida K."/>
        </authorList>
    </citation>
    <scope>NUCLEOTIDE SEQUENCE [LARGE SCALE GENOMIC DNA]</scope>
    <source>
        <strain evidence="10 11">SRT547</strain>
    </source>
</reference>
<keyword evidence="8" id="KW-0472">Membrane</keyword>
<dbReference type="CDD" id="cd14014">
    <property type="entry name" value="STKc_PknB_like"/>
    <property type="match status" value="1"/>
</dbReference>
<proteinExistence type="predicted"/>
<name>A0A5S9IT06_UABAM</name>
<keyword evidence="3" id="KW-0808">Transferase</keyword>
<dbReference type="SUPFAM" id="SSF56112">
    <property type="entry name" value="Protein kinase-like (PK-like)"/>
    <property type="match status" value="1"/>
</dbReference>
<dbReference type="PROSITE" id="PS00107">
    <property type="entry name" value="PROTEIN_KINASE_ATP"/>
    <property type="match status" value="1"/>
</dbReference>
<dbReference type="SMART" id="SM00220">
    <property type="entry name" value="S_TKc"/>
    <property type="match status" value="1"/>
</dbReference>
<keyword evidence="11" id="KW-1185">Reference proteome</keyword>
<keyword evidence="2" id="KW-0723">Serine/threonine-protein kinase</keyword>
<evidence type="ECO:0000256" key="1">
    <source>
        <dbReference type="ARBA" id="ARBA00012513"/>
    </source>
</evidence>
<keyword evidence="8" id="KW-1133">Transmembrane helix</keyword>
<feature type="binding site" evidence="7">
    <location>
        <position position="109"/>
    </location>
    <ligand>
        <name>ATP</name>
        <dbReference type="ChEBI" id="CHEBI:30616"/>
    </ligand>
</feature>
<dbReference type="Gene3D" id="2.130.10.10">
    <property type="entry name" value="YVTN repeat-like/Quinoprotein amine dehydrogenase"/>
    <property type="match status" value="1"/>
</dbReference>
<accession>A0A5S9IT06</accession>
<evidence type="ECO:0000256" key="6">
    <source>
        <dbReference type="ARBA" id="ARBA00022840"/>
    </source>
</evidence>
<dbReference type="KEGG" id="uam:UABAM_05793"/>
<dbReference type="GO" id="GO:0005524">
    <property type="term" value="F:ATP binding"/>
    <property type="evidence" value="ECO:0007669"/>
    <property type="project" value="UniProtKB-UniRule"/>
</dbReference>
<evidence type="ECO:0000256" key="5">
    <source>
        <dbReference type="ARBA" id="ARBA00022777"/>
    </source>
</evidence>
<dbReference type="OrthoDB" id="9788659at2"/>
<dbReference type="PROSITE" id="PS50011">
    <property type="entry name" value="PROTEIN_KINASE_DOM"/>
    <property type="match status" value="1"/>
</dbReference>
<evidence type="ECO:0000256" key="2">
    <source>
        <dbReference type="ARBA" id="ARBA00022527"/>
    </source>
</evidence>
<dbReference type="FunFam" id="1.10.510.10:FF:000021">
    <property type="entry name" value="Serine/threonine protein kinase"/>
    <property type="match status" value="1"/>
</dbReference>
<dbReference type="RefSeq" id="WP_151971406.1">
    <property type="nucleotide sequence ID" value="NZ_AP019860.1"/>
</dbReference>
<dbReference type="Proteomes" id="UP000326354">
    <property type="component" value="Chromosome"/>
</dbReference>
<dbReference type="InterPro" id="IPR011009">
    <property type="entry name" value="Kinase-like_dom_sf"/>
</dbReference>
<dbReference type="EC" id="2.7.11.1" evidence="1"/>
<dbReference type="SUPFAM" id="SSF82171">
    <property type="entry name" value="DPP6 N-terminal domain-like"/>
    <property type="match status" value="1"/>
</dbReference>
<dbReference type="PANTHER" id="PTHR43289:SF6">
    <property type="entry name" value="SERINE_THREONINE-PROTEIN KINASE NEKL-3"/>
    <property type="match status" value="1"/>
</dbReference>
<dbReference type="AlphaFoldDB" id="A0A5S9IT06"/>
<dbReference type="InterPro" id="IPR000719">
    <property type="entry name" value="Prot_kinase_dom"/>
</dbReference>
<sequence>MNTIFIRRKVDGSIKGPIAIDFAFEQLKQQQSFSAYQVSEDQSQWHEAQTFFQMYMQQILKETKRLSMSQKMSANRMGKYILKSELGRGGMGVVYLAYDPEFDRKCAIKVLLSSTNARANKRFMIEARAMARLQHKNIANIYDIQEHPKRYFAMEYVEGSTLKETLENKHITLNKKLQIFCQICDGVAYAHRNKIIHRDLKPINILLDKNNVPKILDFGIAKQVSNETEITKTGEIIGTPKYLAPEVIKGGKASFKSDLYSLAVIFYEILTGNSPFVGDSALEIMYAISIQTPPVPSEVNSKVPIELDLLCMKCLDKDPEHRLQSVAFLRKEIERFLNNKPILTKKFSYVYRAKKWVLRNPYQTVLGITLMAVCVILSFAWGYTEMMLGIAEEEHRQAHYELMDARFEAAENLIKNSNFYDAFHKLGEVYNDQQKFSQREYIHKANFLLKYSILPSLPQVRVYPKSEMHIHMSPLEMYFYSCVKNTLYLWKNVRAKTSLQINDCWWKIPVKNADVVILFTSDARYLVVYNKKYIEVFDTFHKKEIFSLHRQRNIGYVQIANNGKYIAYAHTNTSGTKEVILYEIESRKAHVVNKGGLRPQGVLFSSDSKWLLRLGVHENVGTKYEITIYNVRNHRYVTEVTYTSPRIKFSQNNDILYVNNRRIADLTKEIPRIIPPEKTALKHLETDKDYLVLENVRIYQQSGKIIYYDELSNTKTQFPLEMPEVQFDFSHSFLLGKSPKGVALWSTDSNQLCYYYRDEKQPHLSFIPRSNTFYVNSGDRVKVYELFGGVKNIDFLEKTVKSRDKTLRIQFGENKEQHVVVDSSNAALKQIKKQVKNKESLLFSTINIYNEHRALCNENFIAVLAKGSIIIYDRKTDKRFYFILPGSRFITAGIDEEQLYYIRRDHLGLLLGKISLQQLLVSSKSDIVGRERRLAQDGYTSSKLVFYKENIITNRRDSLVIFDKNLQKRSELKMMRFQDFTRHNDRIYLTRDSSIHVCQIQENELEKVKSYNLPASDMRQITISSGGDYIAIANRRGQHILLGQIKNDQIVHLKKIHGGNNRLLLFHPQRPILAIFDTDEITLYDCEKDYRCLYRKGLALGRIVTFDPQWEFLVTEMPQGLGVNLFPMKAKQENYQDFINTYKIPTQEIFDY</sequence>
<dbReference type="PROSITE" id="PS00108">
    <property type="entry name" value="PROTEIN_KINASE_ST"/>
    <property type="match status" value="1"/>
</dbReference>
<evidence type="ECO:0000256" key="4">
    <source>
        <dbReference type="ARBA" id="ARBA00022741"/>
    </source>
</evidence>
<dbReference type="EMBL" id="AP019860">
    <property type="protein sequence ID" value="BBM87384.1"/>
    <property type="molecule type" value="Genomic_DNA"/>
</dbReference>
<dbReference type="Gene3D" id="1.10.510.10">
    <property type="entry name" value="Transferase(Phosphotransferase) domain 1"/>
    <property type="match status" value="1"/>
</dbReference>
<dbReference type="Gene3D" id="3.30.200.20">
    <property type="entry name" value="Phosphorylase Kinase, domain 1"/>
    <property type="match status" value="1"/>
</dbReference>